<proteinExistence type="inferred from homology"/>
<dbReference type="GO" id="GO:0016491">
    <property type="term" value="F:oxidoreductase activity"/>
    <property type="evidence" value="ECO:0007669"/>
    <property type="project" value="TreeGrafter"/>
</dbReference>
<gene>
    <name evidence="4" type="ORF">Golob_024036</name>
</gene>
<evidence type="ECO:0008006" key="6">
    <source>
        <dbReference type="Google" id="ProtNLM"/>
    </source>
</evidence>
<evidence type="ECO:0000259" key="3">
    <source>
        <dbReference type="Pfam" id="PF07732"/>
    </source>
</evidence>
<reference evidence="4 5" key="1">
    <citation type="journal article" date="2019" name="Genome Biol. Evol.">
        <title>Insights into the evolution of the New World diploid cottons (Gossypium, subgenus Houzingenia) based on genome sequencing.</title>
        <authorList>
            <person name="Grover C.E."/>
            <person name="Arick M.A. 2nd"/>
            <person name="Thrash A."/>
            <person name="Conover J.L."/>
            <person name="Sanders W.S."/>
            <person name="Peterson D.G."/>
            <person name="Frelichowski J.E."/>
            <person name="Scheffler J.A."/>
            <person name="Scheffler B.E."/>
            <person name="Wendel J.F."/>
        </authorList>
    </citation>
    <scope>NUCLEOTIDE SEQUENCE [LARGE SCALE GENOMIC DNA]</scope>
    <source>
        <strain evidence="4">157</strain>
        <tissue evidence="4">Leaf</tissue>
    </source>
</reference>
<protein>
    <recommendedName>
        <fullName evidence="6">Plastocyanin-like domain-containing protein</fullName>
    </recommendedName>
</protein>
<accession>A0A7J8NLC1</accession>
<dbReference type="PANTHER" id="PTHR11709:SF309">
    <property type="entry name" value="L-ASCORBATE OXIDASE HOMOLOG"/>
    <property type="match status" value="1"/>
</dbReference>
<evidence type="ECO:0000313" key="4">
    <source>
        <dbReference type="EMBL" id="MBA0577788.1"/>
    </source>
</evidence>
<comment type="caution">
    <text evidence="4">The sequence shown here is derived from an EMBL/GenBank/DDBJ whole genome shotgun (WGS) entry which is preliminary data.</text>
</comment>
<feature type="domain" description="Plastocyanin-like" evidence="3">
    <location>
        <begin position="146"/>
        <end position="259"/>
    </location>
</feature>
<dbReference type="InterPro" id="IPR011707">
    <property type="entry name" value="Cu-oxidase-like_N"/>
</dbReference>
<dbReference type="Proteomes" id="UP000593572">
    <property type="component" value="Unassembled WGS sequence"/>
</dbReference>
<dbReference type="GO" id="GO:0005507">
    <property type="term" value="F:copper ion binding"/>
    <property type="evidence" value="ECO:0007669"/>
    <property type="project" value="InterPro"/>
</dbReference>
<evidence type="ECO:0000256" key="1">
    <source>
        <dbReference type="ARBA" id="ARBA00010609"/>
    </source>
</evidence>
<dbReference type="EMBL" id="JABEZX010357225">
    <property type="protein sequence ID" value="MBA0577788.1"/>
    <property type="molecule type" value="Genomic_DNA"/>
</dbReference>
<dbReference type="InterPro" id="IPR045087">
    <property type="entry name" value="Cu-oxidase_fam"/>
</dbReference>
<evidence type="ECO:0000259" key="2">
    <source>
        <dbReference type="Pfam" id="PF00394"/>
    </source>
</evidence>
<name>A0A7J8NLC1_9ROSI</name>
<organism evidence="4 5">
    <name type="scientific">Gossypium lobatum</name>
    <dbReference type="NCBI Taxonomy" id="34289"/>
    <lineage>
        <taxon>Eukaryota</taxon>
        <taxon>Viridiplantae</taxon>
        <taxon>Streptophyta</taxon>
        <taxon>Embryophyta</taxon>
        <taxon>Tracheophyta</taxon>
        <taxon>Spermatophyta</taxon>
        <taxon>Magnoliopsida</taxon>
        <taxon>eudicotyledons</taxon>
        <taxon>Gunneridae</taxon>
        <taxon>Pentapetalae</taxon>
        <taxon>rosids</taxon>
        <taxon>malvids</taxon>
        <taxon>Malvales</taxon>
        <taxon>Malvaceae</taxon>
        <taxon>Malvoideae</taxon>
        <taxon>Gossypium</taxon>
    </lineage>
</organism>
<feature type="domain" description="Plastocyanin-like" evidence="2">
    <location>
        <begin position="271"/>
        <end position="413"/>
    </location>
</feature>
<dbReference type="PANTHER" id="PTHR11709">
    <property type="entry name" value="MULTI-COPPER OXIDASE"/>
    <property type="match status" value="1"/>
</dbReference>
<dbReference type="AlphaFoldDB" id="A0A7J8NLC1"/>
<dbReference type="SUPFAM" id="SSF49503">
    <property type="entry name" value="Cupredoxins"/>
    <property type="match status" value="2"/>
</dbReference>
<dbReference type="InterPro" id="IPR001117">
    <property type="entry name" value="Cu-oxidase_2nd"/>
</dbReference>
<dbReference type="Gene3D" id="2.60.40.420">
    <property type="entry name" value="Cupredoxins - blue copper proteins"/>
    <property type="match status" value="2"/>
</dbReference>
<dbReference type="Pfam" id="PF00394">
    <property type="entry name" value="Cu-oxidase"/>
    <property type="match status" value="1"/>
</dbReference>
<evidence type="ECO:0000313" key="5">
    <source>
        <dbReference type="Proteomes" id="UP000593572"/>
    </source>
</evidence>
<keyword evidence="5" id="KW-1185">Reference proteome</keyword>
<dbReference type="InterPro" id="IPR008972">
    <property type="entry name" value="Cupredoxin"/>
</dbReference>
<dbReference type="Pfam" id="PF07732">
    <property type="entry name" value="Cu-oxidase_3"/>
    <property type="match status" value="1"/>
</dbReference>
<comment type="similarity">
    <text evidence="1">Belongs to the multicopper oxidase family.</text>
</comment>
<sequence length="472" mass="51871">MDVLERELFMKKGCSYLFQTKVVLCKSGWPENIDLKVLEVEVIRSSSEEDVNELIANLDNVSPMSLAVMVALPLVRFDLCQVVMIIGAGGLVGIWIKVTMKFQKVVMSCAIVVGKQRVFMGTTIKRGGSLLMVQGGDPTISFEWKVTYGTISPLGVPVKGILINGQFPGPNMNSTTNNNVIVNVFNNLDEPFLLTWSGVQHRKNPWQDGVLGTNCPIPPGTNYTYKFQVKDQIGSFMYYPVTAMHKAVGGFGGLRINSRLLIPVPYADPADDYTIIAGDFFNKGHTTLKKILESGRNLGRCDGVHINGKVAKGDGSDEPLFTMEAGKTYKYRICNAGIKTSLNVRFQGHTMKLVEMEGSHTVQNDYESLDVHVGQCFAVLVTADQEPKDYFVVASTRFTKREVTATGVIRYTNGKGAPSPKLPPPPVTFHSKKRVGSPPWTISIDPAKRNSIDINVNRAISLPLFSPTTSPM</sequence>